<dbReference type="Pfam" id="PF05069">
    <property type="entry name" value="Phage_tail_S"/>
    <property type="match status" value="1"/>
</dbReference>
<evidence type="ECO:0000256" key="1">
    <source>
        <dbReference type="SAM" id="MobiDB-lite"/>
    </source>
</evidence>
<proteinExistence type="predicted"/>
<evidence type="ECO:0000313" key="2">
    <source>
        <dbReference type="EMBL" id="GGB55074.1"/>
    </source>
</evidence>
<dbReference type="NCBIfam" id="TIGR01635">
    <property type="entry name" value="tail_comp_S"/>
    <property type="match status" value="1"/>
</dbReference>
<dbReference type="InterPro" id="IPR006522">
    <property type="entry name" value="Phage_virion_morphogenesis"/>
</dbReference>
<dbReference type="RefSeq" id="WP_150497765.1">
    <property type="nucleotide sequence ID" value="NZ_BMFA01000008.1"/>
</dbReference>
<keyword evidence="3" id="KW-1185">Reference proteome</keyword>
<accession>A0A916TME7</accession>
<dbReference type="OrthoDB" id="2081253at2"/>
<gene>
    <name evidence="2" type="ORF">GCM10011316_28950</name>
</gene>
<comment type="caution">
    <text evidence="2">The sequence shown here is derived from an EMBL/GenBank/DDBJ whole genome shotgun (WGS) entry which is preliminary data.</text>
</comment>
<protein>
    <submittedName>
        <fullName evidence="2">Virion morphogenesis protein</fullName>
    </submittedName>
</protein>
<organism evidence="2 3">
    <name type="scientific">Roseibium aquae</name>
    <dbReference type="NCBI Taxonomy" id="1323746"/>
    <lineage>
        <taxon>Bacteria</taxon>
        <taxon>Pseudomonadati</taxon>
        <taxon>Pseudomonadota</taxon>
        <taxon>Alphaproteobacteria</taxon>
        <taxon>Hyphomicrobiales</taxon>
        <taxon>Stappiaceae</taxon>
        <taxon>Roseibium</taxon>
    </lineage>
</organism>
<evidence type="ECO:0000313" key="3">
    <source>
        <dbReference type="Proteomes" id="UP000605148"/>
    </source>
</evidence>
<dbReference type="EMBL" id="BMFA01000008">
    <property type="protein sequence ID" value="GGB55074.1"/>
    <property type="molecule type" value="Genomic_DNA"/>
</dbReference>
<dbReference type="AlphaFoldDB" id="A0A916TME7"/>
<dbReference type="Proteomes" id="UP000605148">
    <property type="component" value="Unassembled WGS sequence"/>
</dbReference>
<reference evidence="2" key="1">
    <citation type="journal article" date="2014" name="Int. J. Syst. Evol. Microbiol.">
        <title>Complete genome sequence of Corynebacterium casei LMG S-19264T (=DSM 44701T), isolated from a smear-ripened cheese.</title>
        <authorList>
            <consortium name="US DOE Joint Genome Institute (JGI-PGF)"/>
            <person name="Walter F."/>
            <person name="Albersmeier A."/>
            <person name="Kalinowski J."/>
            <person name="Ruckert C."/>
        </authorList>
    </citation>
    <scope>NUCLEOTIDE SEQUENCE</scope>
    <source>
        <strain evidence="2">CGMCC 1.12426</strain>
    </source>
</reference>
<reference evidence="2" key="2">
    <citation type="submission" date="2020-09" db="EMBL/GenBank/DDBJ databases">
        <authorList>
            <person name="Sun Q."/>
            <person name="Zhou Y."/>
        </authorList>
    </citation>
    <scope>NUCLEOTIDE SEQUENCE</scope>
    <source>
        <strain evidence="2">CGMCC 1.12426</strain>
    </source>
</reference>
<feature type="compositionally biased region" description="Basic residues" evidence="1">
    <location>
        <begin position="62"/>
        <end position="76"/>
    </location>
</feature>
<name>A0A916TME7_9HYPH</name>
<feature type="region of interest" description="Disordered" evidence="1">
    <location>
        <begin position="50"/>
        <end position="82"/>
    </location>
</feature>
<sequence length="198" mass="21644">MSGVRQALTIEDAEVNAALDRVARAGGDTSALMAEIGAAMLYSVQRRFERETGPDGTPWPRHAPRTARQRARRRSRGNAPLTPKLLRDSARLFSSITSETTPETAAVGTNVVYAAIHQTGGTITQYPQSRKVRFRKVGGRLRFARKAHKRAFEKPVTYGTRTIVIPARPYLGFSDADRAEILALAEAHFEAAAGEGRA</sequence>